<name>A0A2T0BFU9_9CLOT</name>
<comment type="caution">
    <text evidence="2">The sequence shown here is derived from an EMBL/GenBank/DDBJ whole genome shotgun (WGS) entry which is preliminary data.</text>
</comment>
<protein>
    <recommendedName>
        <fullName evidence="4">Folate transporter FolT</fullName>
    </recommendedName>
</protein>
<keyword evidence="3" id="KW-1185">Reference proteome</keyword>
<dbReference type="AlphaFoldDB" id="A0A2T0BFU9"/>
<keyword evidence="1" id="KW-0472">Membrane</keyword>
<feature type="transmembrane region" description="Helical" evidence="1">
    <location>
        <begin position="12"/>
        <end position="37"/>
    </location>
</feature>
<evidence type="ECO:0000313" key="3">
    <source>
        <dbReference type="Proteomes" id="UP000237798"/>
    </source>
</evidence>
<dbReference type="Proteomes" id="UP000237798">
    <property type="component" value="Unassembled WGS sequence"/>
</dbReference>
<organism evidence="2 3">
    <name type="scientific">Clostridium luticellarii</name>
    <dbReference type="NCBI Taxonomy" id="1691940"/>
    <lineage>
        <taxon>Bacteria</taxon>
        <taxon>Bacillati</taxon>
        <taxon>Bacillota</taxon>
        <taxon>Clostridia</taxon>
        <taxon>Eubacteriales</taxon>
        <taxon>Clostridiaceae</taxon>
        <taxon>Clostridium</taxon>
    </lineage>
</organism>
<dbReference type="Pfam" id="PF12822">
    <property type="entry name" value="ECF_trnsprt"/>
    <property type="match status" value="1"/>
</dbReference>
<gene>
    <name evidence="2" type="ORF">CLLU_27730</name>
</gene>
<dbReference type="GO" id="GO:0022857">
    <property type="term" value="F:transmembrane transporter activity"/>
    <property type="evidence" value="ECO:0007669"/>
    <property type="project" value="InterPro"/>
</dbReference>
<dbReference type="Gene3D" id="1.10.1760.20">
    <property type="match status" value="1"/>
</dbReference>
<dbReference type="InterPro" id="IPR024529">
    <property type="entry name" value="ECF_trnsprt_substrate-spec"/>
</dbReference>
<keyword evidence="1" id="KW-0812">Transmembrane</keyword>
<dbReference type="EMBL" id="PVXP01000051">
    <property type="protein sequence ID" value="PRR82765.1"/>
    <property type="molecule type" value="Genomic_DNA"/>
</dbReference>
<evidence type="ECO:0008006" key="4">
    <source>
        <dbReference type="Google" id="ProtNLM"/>
    </source>
</evidence>
<feature type="transmembrane region" description="Helical" evidence="1">
    <location>
        <begin position="78"/>
        <end position="98"/>
    </location>
</feature>
<feature type="transmembrane region" description="Helical" evidence="1">
    <location>
        <begin position="193"/>
        <end position="219"/>
    </location>
</feature>
<feature type="transmembrane region" description="Helical" evidence="1">
    <location>
        <begin position="231"/>
        <end position="252"/>
    </location>
</feature>
<feature type="transmembrane region" description="Helical" evidence="1">
    <location>
        <begin position="44"/>
        <end position="66"/>
    </location>
</feature>
<sequence length="263" mass="28915">MKNRMNTKFLVTTAVFIAIALILRSFSILIAAAGILTMRISFSAIFYIIPGLLFGPLYGGIAGGLVDVLGYVINPMGAYIPLLTITNIIAGILPAVIWKRIKNTEEHKVVNCYNIFFILLFLVGLFNFTMAKFLPQSSPGKLLASLGTKSQYLGTGLMLISAIGIMLFILNVFIKKGSGKAHDFINSSYFKLVISLGISGILVSTVNTYILLIFTPALMTKGFMLLWIPRMVQTLLLTLIDSYIICILLYSYESFTGKIVKKA</sequence>
<reference evidence="2 3" key="1">
    <citation type="submission" date="2018-03" db="EMBL/GenBank/DDBJ databases">
        <title>Genome sequence of Clostridium luticellarii DSM 29923.</title>
        <authorList>
            <person name="Poehlein A."/>
            <person name="Daniel R."/>
        </authorList>
    </citation>
    <scope>NUCLEOTIDE SEQUENCE [LARGE SCALE GENOMIC DNA]</scope>
    <source>
        <strain evidence="2 3">DSM 29923</strain>
    </source>
</reference>
<accession>A0A2T0BFU9</accession>
<dbReference type="RefSeq" id="WP_106010362.1">
    <property type="nucleotide sequence ID" value="NZ_JALCPJ010000016.1"/>
</dbReference>
<dbReference type="OrthoDB" id="4624at2"/>
<keyword evidence="1" id="KW-1133">Transmembrane helix</keyword>
<feature type="transmembrane region" description="Helical" evidence="1">
    <location>
        <begin position="110"/>
        <end position="131"/>
    </location>
</feature>
<dbReference type="InterPro" id="IPR030949">
    <property type="entry name" value="ECF_S_folate_fam"/>
</dbReference>
<evidence type="ECO:0000313" key="2">
    <source>
        <dbReference type="EMBL" id="PRR82765.1"/>
    </source>
</evidence>
<feature type="transmembrane region" description="Helical" evidence="1">
    <location>
        <begin position="151"/>
        <end position="173"/>
    </location>
</feature>
<evidence type="ECO:0000256" key="1">
    <source>
        <dbReference type="SAM" id="Phobius"/>
    </source>
</evidence>
<dbReference type="NCBIfam" id="TIGR04518">
    <property type="entry name" value="ECF_S_folT_fam"/>
    <property type="match status" value="1"/>
</dbReference>
<proteinExistence type="predicted"/>